<evidence type="ECO:0000313" key="2">
    <source>
        <dbReference type="Proteomes" id="UP000276568"/>
    </source>
</evidence>
<gene>
    <name evidence="1" type="ORF">EDX97_03160</name>
</gene>
<dbReference type="Gene3D" id="3.40.50.1820">
    <property type="entry name" value="alpha/beta hydrolase"/>
    <property type="match status" value="1"/>
</dbReference>
<dbReference type="SUPFAM" id="SSF53474">
    <property type="entry name" value="alpha/beta-Hydrolases"/>
    <property type="match status" value="1"/>
</dbReference>
<sequence length="251" mass="29374">MYQKFECFMPPFQDNRTIHVYMPDTNKRYPVLYMFDGHNLFFDQDATYGRSWRWGDNLERLHRECIVVGQECSHHNNDRLSEYGPYPFYAPGIDQSFDGWGDKTMEFFTQTLKPLIDKEYPTLPNRKNTWIGGSSCGGLMAYYAGMKYSAIYSKAVCVSPYFLPTINQLYRDTQNTKIRKSTDFYFSWGAKEMGAHGFVEETKDILDLATLLSQRGHRITFNVKPDGEHCERDWEAEIPAICEFLWTDPSK</sequence>
<organism evidence="1 2">
    <name type="scientific">Absicoccus porci</name>
    <dbReference type="NCBI Taxonomy" id="2486576"/>
    <lineage>
        <taxon>Bacteria</taxon>
        <taxon>Bacillati</taxon>
        <taxon>Bacillota</taxon>
        <taxon>Erysipelotrichia</taxon>
        <taxon>Erysipelotrichales</taxon>
        <taxon>Erysipelotrichaceae</taxon>
        <taxon>Absicoccus</taxon>
    </lineage>
</organism>
<dbReference type="InterPro" id="IPR000801">
    <property type="entry name" value="Esterase-like"/>
</dbReference>
<keyword evidence="2" id="KW-1185">Reference proteome</keyword>
<dbReference type="PANTHER" id="PTHR48098">
    <property type="entry name" value="ENTEROCHELIN ESTERASE-RELATED"/>
    <property type="match status" value="1"/>
</dbReference>
<dbReference type="InterPro" id="IPR029058">
    <property type="entry name" value="AB_hydrolase_fold"/>
</dbReference>
<dbReference type="OrthoDB" id="9794761at2"/>
<reference evidence="1 2" key="1">
    <citation type="submission" date="2018-11" db="EMBL/GenBank/DDBJ databases">
        <title>Clostridium sp. nov., a member of the family Erysipelotrichaceae isolated from pig faeces.</title>
        <authorList>
            <person name="Chang Y.-H."/>
        </authorList>
    </citation>
    <scope>NUCLEOTIDE SEQUENCE [LARGE SCALE GENOMIC DNA]</scope>
    <source>
        <strain evidence="1 2">YH-panp20</strain>
    </source>
</reference>
<dbReference type="EMBL" id="RJQC01000001">
    <property type="protein sequence ID" value="RNM31572.1"/>
    <property type="molecule type" value="Genomic_DNA"/>
</dbReference>
<dbReference type="Pfam" id="PF00756">
    <property type="entry name" value="Esterase"/>
    <property type="match status" value="1"/>
</dbReference>
<dbReference type="Proteomes" id="UP000276568">
    <property type="component" value="Unassembled WGS sequence"/>
</dbReference>
<dbReference type="AlphaFoldDB" id="A0A3N0I5H7"/>
<evidence type="ECO:0000313" key="1">
    <source>
        <dbReference type="EMBL" id="RNM31572.1"/>
    </source>
</evidence>
<keyword evidence="1" id="KW-0378">Hydrolase</keyword>
<accession>A0A3N0I5H7</accession>
<dbReference type="InterPro" id="IPR050583">
    <property type="entry name" value="Mycobacterial_A85_antigen"/>
</dbReference>
<proteinExistence type="predicted"/>
<dbReference type="GO" id="GO:0016787">
    <property type="term" value="F:hydrolase activity"/>
    <property type="evidence" value="ECO:0007669"/>
    <property type="project" value="UniProtKB-KW"/>
</dbReference>
<comment type="caution">
    <text evidence="1">The sequence shown here is derived from an EMBL/GenBank/DDBJ whole genome shotgun (WGS) entry which is preliminary data.</text>
</comment>
<protein>
    <submittedName>
        <fullName evidence="1">Alpha/beta hydrolase</fullName>
    </submittedName>
</protein>
<name>A0A3N0I5H7_9FIRM</name>
<dbReference type="RefSeq" id="WP_128519735.1">
    <property type="nucleotide sequence ID" value="NZ_JALFCT010000029.1"/>
</dbReference>
<dbReference type="PANTHER" id="PTHR48098:SF6">
    <property type="entry name" value="FERRI-BACILLIBACTIN ESTERASE BESA"/>
    <property type="match status" value="1"/>
</dbReference>